<dbReference type="Proteomes" id="UP001652662">
    <property type="component" value="Chromosome 2"/>
</dbReference>
<evidence type="ECO:0000313" key="2">
    <source>
        <dbReference type="Proteomes" id="UP001652662"/>
    </source>
</evidence>
<feature type="region of interest" description="Disordered" evidence="1">
    <location>
        <begin position="73"/>
        <end position="187"/>
    </location>
</feature>
<dbReference type="RefSeq" id="XP_070465511.1">
    <property type="nucleotide sequence ID" value="XM_070609410.1"/>
</dbReference>
<name>A0ABM4NKN5_EQUPR</name>
<proteinExistence type="predicted"/>
<feature type="compositionally biased region" description="Pro residues" evidence="1">
    <location>
        <begin position="74"/>
        <end position="83"/>
    </location>
</feature>
<feature type="compositionally biased region" description="Basic and acidic residues" evidence="1">
    <location>
        <begin position="155"/>
        <end position="166"/>
    </location>
</feature>
<gene>
    <name evidence="3" type="primary">LOC139081868</name>
</gene>
<feature type="compositionally biased region" description="Basic residues" evidence="1">
    <location>
        <begin position="129"/>
        <end position="138"/>
    </location>
</feature>
<accession>A0ABM4NKN5</accession>
<feature type="compositionally biased region" description="Low complexity" evidence="1">
    <location>
        <begin position="110"/>
        <end position="119"/>
    </location>
</feature>
<protein>
    <submittedName>
        <fullName evidence="3">Uncharacterized protein</fullName>
    </submittedName>
</protein>
<keyword evidence="2" id="KW-1185">Reference proteome</keyword>
<organism evidence="2 3">
    <name type="scientific">Equus przewalskii</name>
    <name type="common">Przewalski's horse</name>
    <name type="synonym">Equus caballus przewalskii</name>
    <dbReference type="NCBI Taxonomy" id="9798"/>
    <lineage>
        <taxon>Eukaryota</taxon>
        <taxon>Metazoa</taxon>
        <taxon>Chordata</taxon>
        <taxon>Craniata</taxon>
        <taxon>Vertebrata</taxon>
        <taxon>Euteleostomi</taxon>
        <taxon>Mammalia</taxon>
        <taxon>Eutheria</taxon>
        <taxon>Laurasiatheria</taxon>
        <taxon>Perissodactyla</taxon>
        <taxon>Equidae</taxon>
        <taxon>Equus</taxon>
    </lineage>
</organism>
<evidence type="ECO:0000313" key="3">
    <source>
        <dbReference type="RefSeq" id="XP_070465511.1"/>
    </source>
</evidence>
<sequence>MYKRDSGKTQGSSQTKQRKETSSPTLRSLIPLRLSASLHPERIRGCHRIGDTAARRPAQGSARLLPRHAAVLLAPPPPQPPTLTPRRPRPQPPGEKAAAWGPDGGGSWGCSGRRAGAAASPPPAPPRARLTRLLRPRSLRCDAPLPGVRSPGRGRCGDRDRCREPGPGHGETGEGSGVPTQGGRTSQHLPLQALAGLLSIRNVVPRRELKTVCPLWSPQIGSG</sequence>
<dbReference type="GeneID" id="139081868"/>
<reference evidence="3" key="2">
    <citation type="submission" date="2025-08" db="UniProtKB">
        <authorList>
            <consortium name="RefSeq"/>
        </authorList>
    </citation>
    <scope>IDENTIFICATION</scope>
    <source>
        <tissue evidence="3">Blood</tissue>
    </source>
</reference>
<feature type="compositionally biased region" description="Gly residues" evidence="1">
    <location>
        <begin position="167"/>
        <end position="176"/>
    </location>
</feature>
<feature type="region of interest" description="Disordered" evidence="1">
    <location>
        <begin position="1"/>
        <end position="40"/>
    </location>
</feature>
<reference evidence="2" key="1">
    <citation type="submission" date="2025-05" db="UniProtKB">
        <authorList>
            <consortium name="RefSeq"/>
        </authorList>
    </citation>
    <scope>NUCLEOTIDE SEQUENCE [LARGE SCALE GENOMIC DNA]</scope>
</reference>
<evidence type="ECO:0000256" key="1">
    <source>
        <dbReference type="SAM" id="MobiDB-lite"/>
    </source>
</evidence>